<accession>M7N5I3</accession>
<proteinExistence type="inferred from homology"/>
<dbReference type="InterPro" id="IPR011625">
    <property type="entry name" value="A2M_N_BRD"/>
</dbReference>
<dbReference type="CDD" id="cd02891">
    <property type="entry name" value="A2M_like"/>
    <property type="match status" value="1"/>
</dbReference>
<evidence type="ECO:0008006" key="8">
    <source>
        <dbReference type="Google" id="ProtNLM"/>
    </source>
</evidence>
<evidence type="ECO:0000259" key="5">
    <source>
        <dbReference type="SMART" id="SM01360"/>
    </source>
</evidence>
<dbReference type="RefSeq" id="WP_009194342.1">
    <property type="nucleotide sequence ID" value="NZ_AODQ01000015.1"/>
</dbReference>
<evidence type="ECO:0000259" key="4">
    <source>
        <dbReference type="SMART" id="SM01359"/>
    </source>
</evidence>
<dbReference type="OrthoDB" id="9767116at2"/>
<dbReference type="STRING" id="1279009.ADICEAN_00940"/>
<dbReference type="InterPro" id="IPR021868">
    <property type="entry name" value="Alpha_2_Macroglob_MG3"/>
</dbReference>
<dbReference type="InterPro" id="IPR047565">
    <property type="entry name" value="Alpha-macroglob_thiol-ester_cl"/>
</dbReference>
<comment type="similarity">
    <text evidence="1">Belongs to the protease inhibitor I39 (alpha-2-macroglobulin) family. Bacterial alpha-2-macroglobulin subfamily.</text>
</comment>
<dbReference type="InterPro" id="IPR002890">
    <property type="entry name" value="MG2"/>
</dbReference>
<dbReference type="Gene3D" id="2.60.40.1930">
    <property type="match status" value="1"/>
</dbReference>
<sequence>MHLKGLTHRNRKVFIAAFLGLTLLVLALFYFRSPKQDSSAYALPEEAAYSAYISAYTVGVISAESAIQVRFTADIAAEEQIGLEQEGKVLELSPSVPGRAYWVDSRTLAFQPEGRLASGTLYQASLKLHKLMAVPKEAEVFTFPIRTMEQNFEVAVEGMRPYDKKDLKKQKFLGQIQTADVASPEAIESVLSATQGGKKLLTSWTHDDDRRTHYFTIEGVARQDQPSEVELSWDGKPMGISKAGTSKLEVPALGDFKLMEGKVVQGEEQYISLQFSDPLQEDQTLTGLVKLEGNPSMRYLINENELKVYPSVRQTGSLLLEVSAGIKNILGYKMKGGHELTLLFEQMSPAVRLVKSGTILPSTDGLVLPFEAVSLKAVDVQIVQIFEENIGQFLQVNALDGKQELKRVGRPLVQKTIPLNASGIPDLGRWNRFQLDLSEFIKTEPGAIYQVSLGFRKQHSAFFCSEGGDAGEQLTEFAATDNTNWDEADRHYYDEYYDEDYYYDSDYQYSQRDNPCHSSYYGRRRTISTNILASDLGLIAKRGEGGKLLAVVTDLKTTQPLAGVTIKVLNYQQREITSGTTNSDGQAELALDKKPFLLVASYNGQKGYLKLDDGTALSLSNFDVAGEKIEQGIKGFLYAERDVWRPGDSLYLNFILQDLEKTLPANYPVVLELSNPQGQLVRKLVKANPVGSIYAFHTATSPDAPTGNWTARVKAGGATFTKTLKIETIKPNRLKIRMRLPEGQLRAGQSNPVELQASWLHGAPAKNLKADVEMFLIPSKTEFKGYSQYVFDDPTKRFESESQQVFDERVDEAGNATFRIKTNRPADAPGMLKAVLKTRVFEEGGDFSIDRLSFPYQPYESYVGIMEVKKGGGYELLETGKSHEVQLVSVDTAGRPVGRTNMEIEVIKLDWRWWWDQNENNANYMSRQYQNVYQRGTVSTVGGKAKWEFSVGHNDWGRYLIRAKDPVSGHTTGKIIYVDWPSSYDRSSRQNPGGAAMLSLSMGKEKYGVKEEASLSFPSPAAGRALVSIENGSRIIRTFWAEVQKGETTVNFPVTEEMTPNAYVHVTLLQPHSQTTNDLPIRLYGVVPVLVENAATHLQPELRMPDKLQPETPFSIQVSEKSGRSMSYTLAVVDEGLLDITRFKTPEPWKAFYKREALGVKTWDMYQHVIGAWGGRIERLLAIGGDEEGRKVEGSKVNRFKPVVKFLGPYTLDGGQTKTHTLALQPYVGSVRVMVVAAQEGAYGQTEKAVPVTQPLMLLGTLPRVLGPGESVRLPVSVFAMEEGIKNVTVGVKQNEFLSLNGPSSQQLAFSRPDDKTVYFDLQVKPLVGAGSVRLQASSGSNKAAYQIDIPIRNPNPPATEVYQTIIQPGQSWNQAFAALGMAGTNSAVLEVSNMPSLNLGKRLQYLIQYPYGCIEQTTSSAFPQLYVQVTTELDAKTKAQMERNIKAAIDRLRGFQLAGGGFSYWPGNQQTDDWGTSYAGHFLLEAANRGYAVPDELLKRWKKHQKQRAENWKKSSQYNDDLSQAYRLYTLALAKAPEAGAMNRFREQRGLSTAAQWRLAAAYALAGQKEVATSMVAKLSKEVPAYTEAGDTYGSALRDQAMILETLLLLDKETEAMDQIMQISKALSEEGWMSTQTTAYCLIAGGKLYEKNAPAGSIEFGYALNGKSEKGATQLPMVRKEVPVAQQGSNQLALSNTGKGKLYARLLVTGTPLAGLETSADNNLSLTVVYRDMAGTVIDPGSLEQGTDFMAEVTVSNPGLRGNYTNLALSQIFPSGWEIHNTRMDETESGSKPYDYQDIRDDRVYTFFSLGARQKKVFRVLLNASYSGKFYLPAVSCEAMYDNSISARKAGQWVSVGKQGLAEN</sequence>
<keyword evidence="3" id="KW-0472">Membrane</keyword>
<dbReference type="Pfam" id="PF01835">
    <property type="entry name" value="MG2"/>
    <property type="match status" value="1"/>
</dbReference>
<dbReference type="Pfam" id="PF11974">
    <property type="entry name" value="bMG3"/>
    <property type="match status" value="1"/>
</dbReference>
<gene>
    <name evidence="6" type="ORF">ADICEAN_00940</name>
</gene>
<organism evidence="6 7">
    <name type="scientific">Cesiribacter andamanensis AMV16</name>
    <dbReference type="NCBI Taxonomy" id="1279009"/>
    <lineage>
        <taxon>Bacteria</taxon>
        <taxon>Pseudomonadati</taxon>
        <taxon>Bacteroidota</taxon>
        <taxon>Cytophagia</taxon>
        <taxon>Cytophagales</taxon>
        <taxon>Cesiribacteraceae</taxon>
        <taxon>Cesiribacter</taxon>
    </lineage>
</organism>
<dbReference type="PATRIC" id="fig|1279009.4.peg.952"/>
<keyword evidence="7" id="KW-1185">Reference proteome</keyword>
<dbReference type="Pfam" id="PF07678">
    <property type="entry name" value="TED_complement"/>
    <property type="match status" value="1"/>
</dbReference>
<dbReference type="PANTHER" id="PTHR40094">
    <property type="entry name" value="ALPHA-2-MACROGLOBULIN HOMOLOG"/>
    <property type="match status" value="1"/>
</dbReference>
<evidence type="ECO:0000256" key="1">
    <source>
        <dbReference type="ARBA" id="ARBA00010556"/>
    </source>
</evidence>
<dbReference type="SMART" id="SM01359">
    <property type="entry name" value="A2M_N_2"/>
    <property type="match status" value="1"/>
</dbReference>
<keyword evidence="3" id="KW-1133">Transmembrane helix</keyword>
<feature type="transmembrane region" description="Helical" evidence="3">
    <location>
        <begin position="12"/>
        <end position="31"/>
    </location>
</feature>
<comment type="caution">
    <text evidence="6">The sequence shown here is derived from an EMBL/GenBank/DDBJ whole genome shotgun (WGS) entry which is preliminary data.</text>
</comment>
<dbReference type="SMART" id="SM01360">
    <property type="entry name" value="A2M"/>
    <property type="match status" value="1"/>
</dbReference>
<evidence type="ECO:0000256" key="2">
    <source>
        <dbReference type="ARBA" id="ARBA00022729"/>
    </source>
</evidence>
<dbReference type="Pfam" id="PF17973">
    <property type="entry name" value="bMG10"/>
    <property type="match status" value="1"/>
</dbReference>
<dbReference type="GO" id="GO:0004866">
    <property type="term" value="F:endopeptidase inhibitor activity"/>
    <property type="evidence" value="ECO:0007669"/>
    <property type="project" value="InterPro"/>
</dbReference>
<dbReference type="eggNOG" id="COG2373">
    <property type="taxonomic scope" value="Bacteria"/>
</dbReference>
<dbReference type="Gene3D" id="1.50.10.20">
    <property type="match status" value="1"/>
</dbReference>
<keyword evidence="2" id="KW-0732">Signal</keyword>
<protein>
    <recommendedName>
        <fullName evidence="8">Alpha-2-macroglobulin family protein</fullName>
    </recommendedName>
</protein>
<dbReference type="Pfam" id="PF07703">
    <property type="entry name" value="A2M_BRD"/>
    <property type="match status" value="1"/>
</dbReference>
<dbReference type="Proteomes" id="UP000011910">
    <property type="component" value="Unassembled WGS sequence"/>
</dbReference>
<dbReference type="Pfam" id="PF17972">
    <property type="entry name" value="bMG5"/>
    <property type="match status" value="1"/>
</dbReference>
<reference evidence="6 7" key="1">
    <citation type="journal article" date="2013" name="Genome Announc.">
        <title>Draft Genome Sequence of Cesiribacter andamanensis Strain AMV16T, Isolated from a Soil Sample from a Mud Volcano in the Andaman Islands, India.</title>
        <authorList>
            <person name="Shivaji S."/>
            <person name="Ara S."/>
            <person name="Begum Z."/>
            <person name="Srinivas T.N."/>
            <person name="Singh A."/>
            <person name="Kumar Pinnaka A."/>
        </authorList>
    </citation>
    <scope>NUCLEOTIDE SEQUENCE [LARGE SCALE GENOMIC DNA]</scope>
    <source>
        <strain evidence="6 7">AMV16</strain>
    </source>
</reference>
<dbReference type="Pfam" id="PF00207">
    <property type="entry name" value="A2M"/>
    <property type="match status" value="1"/>
</dbReference>
<dbReference type="InterPro" id="IPR011626">
    <property type="entry name" value="Alpha-macroglobulin_TED"/>
</dbReference>
<feature type="domain" description="Alpha-2-macroglobulin" evidence="5">
    <location>
        <begin position="1203"/>
        <end position="1292"/>
    </location>
</feature>
<evidence type="ECO:0000313" key="7">
    <source>
        <dbReference type="Proteomes" id="UP000011910"/>
    </source>
</evidence>
<dbReference type="EMBL" id="AODQ01000015">
    <property type="protein sequence ID" value="EMR03883.1"/>
    <property type="molecule type" value="Genomic_DNA"/>
</dbReference>
<name>M7N5I3_9BACT</name>
<dbReference type="InterPro" id="IPR041246">
    <property type="entry name" value="Bact_MG10"/>
</dbReference>
<dbReference type="InterPro" id="IPR041203">
    <property type="entry name" value="Bact_A2M_MG5"/>
</dbReference>
<dbReference type="InterPro" id="IPR008930">
    <property type="entry name" value="Terpenoid_cyclase/PrenylTrfase"/>
</dbReference>
<dbReference type="Pfam" id="PF17962">
    <property type="entry name" value="bMG6"/>
    <property type="match status" value="1"/>
</dbReference>
<dbReference type="SMART" id="SM01419">
    <property type="entry name" value="Thiol-ester_cl"/>
    <property type="match status" value="1"/>
</dbReference>
<keyword evidence="3" id="KW-0812">Transmembrane</keyword>
<evidence type="ECO:0000256" key="3">
    <source>
        <dbReference type="SAM" id="Phobius"/>
    </source>
</evidence>
<dbReference type="InterPro" id="IPR041462">
    <property type="entry name" value="Bact_A2M_MG6"/>
</dbReference>
<dbReference type="SUPFAM" id="SSF48239">
    <property type="entry name" value="Terpenoid cyclases/Protein prenyltransferases"/>
    <property type="match status" value="1"/>
</dbReference>
<dbReference type="InterPro" id="IPR001599">
    <property type="entry name" value="Macroglobln_a2"/>
</dbReference>
<dbReference type="Gene3D" id="2.60.40.3710">
    <property type="match status" value="1"/>
</dbReference>
<dbReference type="GO" id="GO:0005615">
    <property type="term" value="C:extracellular space"/>
    <property type="evidence" value="ECO:0007669"/>
    <property type="project" value="InterPro"/>
</dbReference>
<dbReference type="InterPro" id="IPR051802">
    <property type="entry name" value="YfhM-like"/>
</dbReference>
<feature type="domain" description="Alpha-2-macroglobulin bait region" evidence="4">
    <location>
        <begin position="998"/>
        <end position="1140"/>
    </location>
</feature>
<dbReference type="PANTHER" id="PTHR40094:SF1">
    <property type="entry name" value="UBIQUITIN DOMAIN-CONTAINING PROTEIN"/>
    <property type="match status" value="1"/>
</dbReference>
<evidence type="ECO:0000313" key="6">
    <source>
        <dbReference type="EMBL" id="EMR03883.1"/>
    </source>
</evidence>